<evidence type="ECO:0000259" key="2">
    <source>
        <dbReference type="PROSITE" id="PS50994"/>
    </source>
</evidence>
<dbReference type="EMBL" id="CAJNOG010003735">
    <property type="protein sequence ID" value="CAF1535160.1"/>
    <property type="molecule type" value="Genomic_DNA"/>
</dbReference>
<feature type="region of interest" description="Disordered" evidence="1">
    <location>
        <begin position="197"/>
        <end position="238"/>
    </location>
</feature>
<gene>
    <name evidence="3" type="ORF">JYZ213_LOCUS45375</name>
    <name evidence="4" type="ORF">OXD698_LOCUS43856</name>
</gene>
<evidence type="ECO:0000313" key="5">
    <source>
        <dbReference type="Proteomes" id="UP000663844"/>
    </source>
</evidence>
<comment type="caution">
    <text evidence="4">The sequence shown here is derived from an EMBL/GenBank/DDBJ whole genome shotgun (WGS) entry which is preliminary data.</text>
</comment>
<evidence type="ECO:0000256" key="1">
    <source>
        <dbReference type="SAM" id="MobiDB-lite"/>
    </source>
</evidence>
<dbReference type="EMBL" id="CAJOAZ010012860">
    <property type="protein sequence ID" value="CAF4258799.1"/>
    <property type="molecule type" value="Genomic_DNA"/>
</dbReference>
<evidence type="ECO:0000313" key="4">
    <source>
        <dbReference type="EMBL" id="CAF4258799.1"/>
    </source>
</evidence>
<accession>A0A820F660</accession>
<protein>
    <recommendedName>
        <fullName evidence="2">Integrase catalytic domain-containing protein</fullName>
    </recommendedName>
</protein>
<evidence type="ECO:0000313" key="3">
    <source>
        <dbReference type="EMBL" id="CAF1535160.1"/>
    </source>
</evidence>
<dbReference type="Proteomes" id="UP000663844">
    <property type="component" value="Unassembled WGS sequence"/>
</dbReference>
<dbReference type="Proteomes" id="UP000663845">
    <property type="component" value="Unassembled WGS sequence"/>
</dbReference>
<dbReference type="GO" id="GO:0003676">
    <property type="term" value="F:nucleic acid binding"/>
    <property type="evidence" value="ECO:0007669"/>
    <property type="project" value="InterPro"/>
</dbReference>
<dbReference type="InterPro" id="IPR036397">
    <property type="entry name" value="RNaseH_sf"/>
</dbReference>
<name>A0A820F660_9BILA</name>
<sequence>MVFANITEKQVTLFVFGYDECKQKRSKSKYSTKLVVQPVISSDFDARSQVDLVDMQSCPDGPYRFLLNYQDHFTKFCFLKPLKTKTAAEITYRLLDIFTLIRAAVILQSDNGREFVAKVIEETVDMWKGVQIVHGRARHPQCKAPGFEKTIPKIGLKHSPYSVLFGHEPKIGLTSTILPFSISSNLKTEEELLDHLGSSAVTSDANEQRESEHEIDKEDSKDEEHQMSNEADDIDGSNDLEEKMALRNNRQKRQADEFLQNTNKKQKLANINIEDNVLVPVPDVDRGPTDDRNILAIVLDLNSKNRHSRMSFFLLNLAYA</sequence>
<feature type="compositionally biased region" description="Basic and acidic residues" evidence="1">
    <location>
        <begin position="206"/>
        <end position="227"/>
    </location>
</feature>
<dbReference type="InterPro" id="IPR012337">
    <property type="entry name" value="RNaseH-like_sf"/>
</dbReference>
<dbReference type="InterPro" id="IPR001584">
    <property type="entry name" value="Integrase_cat-core"/>
</dbReference>
<dbReference type="PROSITE" id="PS50994">
    <property type="entry name" value="INTEGRASE"/>
    <property type="match status" value="1"/>
</dbReference>
<dbReference type="AlphaFoldDB" id="A0A820F660"/>
<reference evidence="4" key="1">
    <citation type="submission" date="2021-02" db="EMBL/GenBank/DDBJ databases">
        <authorList>
            <person name="Nowell W R."/>
        </authorList>
    </citation>
    <scope>NUCLEOTIDE SEQUENCE</scope>
</reference>
<feature type="non-terminal residue" evidence="4">
    <location>
        <position position="1"/>
    </location>
</feature>
<dbReference type="Gene3D" id="3.30.420.10">
    <property type="entry name" value="Ribonuclease H-like superfamily/Ribonuclease H"/>
    <property type="match status" value="1"/>
</dbReference>
<dbReference type="PANTHER" id="PTHR46585">
    <property type="entry name" value="INTEGRASE CORE DOMAIN CONTAINING PROTEIN"/>
    <property type="match status" value="1"/>
</dbReference>
<proteinExistence type="predicted"/>
<dbReference type="GO" id="GO:0015074">
    <property type="term" value="P:DNA integration"/>
    <property type="evidence" value="ECO:0007669"/>
    <property type="project" value="InterPro"/>
</dbReference>
<dbReference type="SUPFAM" id="SSF53098">
    <property type="entry name" value="Ribonuclease H-like"/>
    <property type="match status" value="1"/>
</dbReference>
<organism evidence="4 5">
    <name type="scientific">Adineta steineri</name>
    <dbReference type="NCBI Taxonomy" id="433720"/>
    <lineage>
        <taxon>Eukaryota</taxon>
        <taxon>Metazoa</taxon>
        <taxon>Spiralia</taxon>
        <taxon>Gnathifera</taxon>
        <taxon>Rotifera</taxon>
        <taxon>Eurotatoria</taxon>
        <taxon>Bdelloidea</taxon>
        <taxon>Adinetida</taxon>
        <taxon>Adinetidae</taxon>
        <taxon>Adineta</taxon>
    </lineage>
</organism>
<feature type="domain" description="Integrase catalytic" evidence="2">
    <location>
        <begin position="34"/>
        <end position="141"/>
    </location>
</feature>